<organism evidence="2 3">
    <name type="scientific">Candidatus Kaiserbacteria bacterium RIFCSPLOWO2_01_FULL_51_21</name>
    <dbReference type="NCBI Taxonomy" id="1798508"/>
    <lineage>
        <taxon>Bacteria</taxon>
        <taxon>Candidatus Kaiseribacteriota</taxon>
    </lineage>
</organism>
<reference evidence="2 3" key="1">
    <citation type="journal article" date="2016" name="Nat. Commun.">
        <title>Thousands of microbial genomes shed light on interconnected biogeochemical processes in an aquifer system.</title>
        <authorList>
            <person name="Anantharaman K."/>
            <person name="Brown C.T."/>
            <person name="Hug L.A."/>
            <person name="Sharon I."/>
            <person name="Castelle C.J."/>
            <person name="Probst A.J."/>
            <person name="Thomas B.C."/>
            <person name="Singh A."/>
            <person name="Wilkins M.J."/>
            <person name="Karaoz U."/>
            <person name="Brodie E.L."/>
            <person name="Williams K.H."/>
            <person name="Hubbard S.S."/>
            <person name="Banfield J.F."/>
        </authorList>
    </citation>
    <scope>NUCLEOTIDE SEQUENCE [LARGE SCALE GENOMIC DNA]</scope>
</reference>
<sequence>MRYSRKQGIGLLEVVIGAAIIATALVGILSSFNISVHGGLANTQKIQAALYAEEGLEAVRYLRDSSWTTNIAPLASSSAYYLDWNNGWTLSTTISSNDGFTRVIIFDDVYRDDVSKEIVSANPSASFDSNTRHVTAQVVWEDGTTTIMTYLTNLLDN</sequence>
<dbReference type="Proteomes" id="UP000179115">
    <property type="component" value="Unassembled WGS sequence"/>
</dbReference>
<keyword evidence="1" id="KW-0812">Transmembrane</keyword>
<dbReference type="EMBL" id="MFLV01000023">
    <property type="protein sequence ID" value="OGG71418.1"/>
    <property type="molecule type" value="Genomic_DNA"/>
</dbReference>
<evidence type="ECO:0008006" key="4">
    <source>
        <dbReference type="Google" id="ProtNLM"/>
    </source>
</evidence>
<evidence type="ECO:0000313" key="3">
    <source>
        <dbReference type="Proteomes" id="UP000179115"/>
    </source>
</evidence>
<dbReference type="STRING" id="1798508.A3A35_01595"/>
<protein>
    <recommendedName>
        <fullName evidence="4">Type II secretion system protein GspI C-terminal domain-containing protein</fullName>
    </recommendedName>
</protein>
<feature type="transmembrane region" description="Helical" evidence="1">
    <location>
        <begin position="12"/>
        <end position="32"/>
    </location>
</feature>
<dbReference type="AlphaFoldDB" id="A0A1F6ECL4"/>
<keyword evidence="1" id="KW-1133">Transmembrane helix</keyword>
<gene>
    <name evidence="2" type="ORF">A3A35_01595</name>
</gene>
<keyword evidence="1" id="KW-0472">Membrane</keyword>
<evidence type="ECO:0000256" key="1">
    <source>
        <dbReference type="SAM" id="Phobius"/>
    </source>
</evidence>
<accession>A0A1F6ECL4</accession>
<evidence type="ECO:0000313" key="2">
    <source>
        <dbReference type="EMBL" id="OGG71418.1"/>
    </source>
</evidence>
<name>A0A1F6ECL4_9BACT</name>
<proteinExistence type="predicted"/>
<comment type="caution">
    <text evidence="2">The sequence shown here is derived from an EMBL/GenBank/DDBJ whole genome shotgun (WGS) entry which is preliminary data.</text>
</comment>